<evidence type="ECO:0000313" key="7">
    <source>
        <dbReference type="EMBL" id="KAF9933229.1"/>
    </source>
</evidence>
<protein>
    <recommendedName>
        <fullName evidence="6">Nodulin-like domain-containing protein</fullName>
    </recommendedName>
</protein>
<gene>
    <name evidence="7" type="ORF">BGZ65_004194</name>
</gene>
<evidence type="ECO:0000256" key="4">
    <source>
        <dbReference type="ARBA" id="ARBA00023136"/>
    </source>
</evidence>
<evidence type="ECO:0000313" key="8">
    <source>
        <dbReference type="Proteomes" id="UP000749646"/>
    </source>
</evidence>
<comment type="subcellular location">
    <subcellularLocation>
        <location evidence="1">Membrane</location>
        <topology evidence="1">Multi-pass membrane protein</topology>
    </subcellularLocation>
</comment>
<dbReference type="InterPro" id="IPR010658">
    <property type="entry name" value="Nodulin-like"/>
</dbReference>
<keyword evidence="8" id="KW-1185">Reference proteome</keyword>
<keyword evidence="2 5" id="KW-0812">Transmembrane</keyword>
<dbReference type="PANTHER" id="PTHR21576">
    <property type="entry name" value="UNCHARACTERIZED NODULIN-LIKE PROTEIN"/>
    <property type="match status" value="1"/>
</dbReference>
<name>A0A9P6IKS4_9FUNG</name>
<dbReference type="Proteomes" id="UP000749646">
    <property type="component" value="Unassembled WGS sequence"/>
</dbReference>
<feature type="transmembrane region" description="Helical" evidence="5">
    <location>
        <begin position="78"/>
        <end position="100"/>
    </location>
</feature>
<proteinExistence type="predicted"/>
<dbReference type="Gene3D" id="1.20.1250.20">
    <property type="entry name" value="MFS general substrate transporter like domains"/>
    <property type="match status" value="1"/>
</dbReference>
<sequence length="407" mass="44145">MTYSGVFSSLGFFAAFIFLVLIGMGSQAGYMTSVGTNALNYHSARGVAMGVPIACFGLSALLFAQINSRFYKEDTQGFLLFVAKSIGITILISLLFLTVFPRQVDRETLDPETTIASAPHQDCGDFVDEEAEERHRRIQERERLIPANTAQQHNTPSTLVHGSSSGFELFKTCRVAQMLFLSMLLLSGPSLMYVTNAGNVIRSIYRNHVADPTVPPTEDDLIRLQKLQDYHVSLISLCSCLGRVSVGLMSDLTKRGKGQWWGINRIGFLLYAGLCAWLGQTLGATVSDINDLAGVSILIGLGYGSVFGECTASKAESGIAPTIVSEWFGIPHFGSNWGWISVGNALGGQIFNLVFGSLYDLEAQKSTLECYGVKCFQTSFTLGAFSSITGLAVVTSLILSTKELSKR</sequence>
<evidence type="ECO:0000256" key="1">
    <source>
        <dbReference type="ARBA" id="ARBA00004141"/>
    </source>
</evidence>
<dbReference type="GO" id="GO:0016020">
    <property type="term" value="C:membrane"/>
    <property type="evidence" value="ECO:0007669"/>
    <property type="project" value="UniProtKB-SubCell"/>
</dbReference>
<dbReference type="Pfam" id="PF06813">
    <property type="entry name" value="Nodulin-like"/>
    <property type="match status" value="1"/>
</dbReference>
<evidence type="ECO:0000256" key="2">
    <source>
        <dbReference type="ARBA" id="ARBA00022692"/>
    </source>
</evidence>
<dbReference type="AlphaFoldDB" id="A0A9P6IKS4"/>
<dbReference type="EMBL" id="JAAAHW010009967">
    <property type="protein sequence ID" value="KAF9933229.1"/>
    <property type="molecule type" value="Genomic_DNA"/>
</dbReference>
<feature type="transmembrane region" description="Helical" evidence="5">
    <location>
        <begin position="46"/>
        <end position="66"/>
    </location>
</feature>
<dbReference type="InterPro" id="IPR036259">
    <property type="entry name" value="MFS_trans_sf"/>
</dbReference>
<dbReference type="OrthoDB" id="410267at2759"/>
<evidence type="ECO:0000256" key="3">
    <source>
        <dbReference type="ARBA" id="ARBA00022989"/>
    </source>
</evidence>
<dbReference type="PANTHER" id="PTHR21576:SF158">
    <property type="entry name" value="RIBOSOMAL RNA-PROCESSING PROTEIN 12-LIKE CONSERVED DOMAIN-CONTAINING PROTEIN"/>
    <property type="match status" value="1"/>
</dbReference>
<feature type="transmembrane region" description="Helical" evidence="5">
    <location>
        <begin position="6"/>
        <end position="25"/>
    </location>
</feature>
<accession>A0A9P6IKS4</accession>
<comment type="caution">
    <text evidence="7">The sequence shown here is derived from an EMBL/GenBank/DDBJ whole genome shotgun (WGS) entry which is preliminary data.</text>
</comment>
<evidence type="ECO:0000256" key="5">
    <source>
        <dbReference type="SAM" id="Phobius"/>
    </source>
</evidence>
<organism evidence="7 8">
    <name type="scientific">Modicella reniformis</name>
    <dbReference type="NCBI Taxonomy" id="1440133"/>
    <lineage>
        <taxon>Eukaryota</taxon>
        <taxon>Fungi</taxon>
        <taxon>Fungi incertae sedis</taxon>
        <taxon>Mucoromycota</taxon>
        <taxon>Mortierellomycotina</taxon>
        <taxon>Mortierellomycetes</taxon>
        <taxon>Mortierellales</taxon>
        <taxon>Mortierellaceae</taxon>
        <taxon>Modicella</taxon>
    </lineage>
</organism>
<feature type="domain" description="Nodulin-like" evidence="6">
    <location>
        <begin position="10"/>
        <end position="107"/>
    </location>
</feature>
<dbReference type="SUPFAM" id="SSF103473">
    <property type="entry name" value="MFS general substrate transporter"/>
    <property type="match status" value="1"/>
</dbReference>
<reference evidence="7" key="1">
    <citation type="journal article" date="2020" name="Fungal Divers.">
        <title>Resolving the Mortierellaceae phylogeny through synthesis of multi-gene phylogenetics and phylogenomics.</title>
        <authorList>
            <person name="Vandepol N."/>
            <person name="Liber J."/>
            <person name="Desiro A."/>
            <person name="Na H."/>
            <person name="Kennedy M."/>
            <person name="Barry K."/>
            <person name="Grigoriev I.V."/>
            <person name="Miller A.N."/>
            <person name="O'Donnell K."/>
            <person name="Stajich J.E."/>
            <person name="Bonito G."/>
        </authorList>
    </citation>
    <scope>NUCLEOTIDE SEQUENCE</scope>
    <source>
        <strain evidence="7">MES-2147</strain>
    </source>
</reference>
<evidence type="ECO:0000259" key="6">
    <source>
        <dbReference type="Pfam" id="PF06813"/>
    </source>
</evidence>
<keyword evidence="3 5" id="KW-1133">Transmembrane helix</keyword>
<keyword evidence="4 5" id="KW-0472">Membrane</keyword>
<feature type="transmembrane region" description="Helical" evidence="5">
    <location>
        <begin position="380"/>
        <end position="399"/>
    </location>
</feature>
<feature type="transmembrane region" description="Helical" evidence="5">
    <location>
        <begin position="175"/>
        <end position="194"/>
    </location>
</feature>